<accession>A0AA39GKD2</accession>
<evidence type="ECO:0000259" key="1">
    <source>
        <dbReference type="Pfam" id="PF08450"/>
    </source>
</evidence>
<keyword evidence="3" id="KW-1185">Reference proteome</keyword>
<proteinExistence type="predicted"/>
<evidence type="ECO:0000313" key="3">
    <source>
        <dbReference type="Proteomes" id="UP001175261"/>
    </source>
</evidence>
<dbReference type="Pfam" id="PF08450">
    <property type="entry name" value="SGL"/>
    <property type="match status" value="1"/>
</dbReference>
<reference evidence="2" key="1">
    <citation type="submission" date="2022-10" db="EMBL/GenBank/DDBJ databases">
        <title>Determination and structural analysis of whole genome sequence of Sarocladium strictum F4-1.</title>
        <authorList>
            <person name="Hu L."/>
            <person name="Jiang Y."/>
        </authorList>
    </citation>
    <scope>NUCLEOTIDE SEQUENCE</scope>
    <source>
        <strain evidence="2">F4-1</strain>
    </source>
</reference>
<dbReference type="AlphaFoldDB" id="A0AA39GKD2"/>
<dbReference type="EMBL" id="JAPDFR010000003">
    <property type="protein sequence ID" value="KAK0388806.1"/>
    <property type="molecule type" value="Genomic_DNA"/>
</dbReference>
<name>A0AA39GKD2_SARSR</name>
<comment type="caution">
    <text evidence="2">The sequence shown here is derived from an EMBL/GenBank/DDBJ whole genome shotgun (WGS) entry which is preliminary data.</text>
</comment>
<dbReference type="Proteomes" id="UP001175261">
    <property type="component" value="Unassembled WGS sequence"/>
</dbReference>
<dbReference type="InterPro" id="IPR013658">
    <property type="entry name" value="SGL"/>
</dbReference>
<dbReference type="PANTHER" id="PTHR47572:SF5">
    <property type="entry name" value="BLR2277 PROTEIN"/>
    <property type="match status" value="1"/>
</dbReference>
<organism evidence="2 3">
    <name type="scientific">Sarocladium strictum</name>
    <name type="common">Black bundle disease fungus</name>
    <name type="synonym">Acremonium strictum</name>
    <dbReference type="NCBI Taxonomy" id="5046"/>
    <lineage>
        <taxon>Eukaryota</taxon>
        <taxon>Fungi</taxon>
        <taxon>Dikarya</taxon>
        <taxon>Ascomycota</taxon>
        <taxon>Pezizomycotina</taxon>
        <taxon>Sordariomycetes</taxon>
        <taxon>Hypocreomycetidae</taxon>
        <taxon>Hypocreales</taxon>
        <taxon>Sarocladiaceae</taxon>
        <taxon>Sarocladium</taxon>
    </lineage>
</organism>
<evidence type="ECO:0000313" key="2">
    <source>
        <dbReference type="EMBL" id="KAK0388806.1"/>
    </source>
</evidence>
<dbReference type="PANTHER" id="PTHR47572">
    <property type="entry name" value="LIPOPROTEIN-RELATED"/>
    <property type="match status" value="1"/>
</dbReference>
<dbReference type="Gene3D" id="2.120.10.30">
    <property type="entry name" value="TolB, C-terminal domain"/>
    <property type="match status" value="1"/>
</dbReference>
<dbReference type="InterPro" id="IPR011042">
    <property type="entry name" value="6-blade_b-propeller_TolB-like"/>
</dbReference>
<feature type="domain" description="SMP-30/Gluconolactonase/LRE-like region" evidence="1">
    <location>
        <begin position="46"/>
        <end position="278"/>
    </location>
</feature>
<gene>
    <name evidence="2" type="ORF">NLU13_5049</name>
</gene>
<dbReference type="SUPFAM" id="SSF63829">
    <property type="entry name" value="Calcium-dependent phosphotriesterase"/>
    <property type="match status" value="1"/>
</dbReference>
<sequence length="296" mass="32205">MAGWYEPPPVLEAELLATLPTAFRTLGTSDHSRNQKRGRALDSFLEGPVVRGDTLYLTDIPYGRIFAVDLTTKEWTLVIQYDGEPNGLAWSEKHKRLLIADFKLGILTLDPDCPGEKTRLKGPNDLVVRGDGTIIFTDQGMTGLQDPTGRVYRISPDGRRVDVLLRNCPSPNGLVLDPSGTSLFVAMTRDNSVWLAPLYPDGSVQRTGRFSSYFGVGGPDGMAVDEEGNVFVAHSTLGTVFVHRGDGTPRARISVESSGKGSTNLTWGGPELKTLYIVESEAGSILTVDWHCKGVL</sequence>
<protein>
    <recommendedName>
        <fullName evidence="1">SMP-30/Gluconolactonase/LRE-like region domain-containing protein</fullName>
    </recommendedName>
</protein>
<dbReference type="InterPro" id="IPR051262">
    <property type="entry name" value="SMP-30/CGR1_Lactonase"/>
</dbReference>